<sequence length="407" mass="45005">MRKRRIFWIVSLMLLLATALSFMDRQVLSISIIRIKDDLHITDTEYGFINSGFLISYAVMFTLGGMLIDKYGSRLGLAFSVGFWSLATALHALSMNAFHFGLFRFLLGVGEGGCFPGAIKAVIEWVPKQKHAIANGIAIGGSAIGAVVAVPLCAFTLNYTNWRVLFLISGVLGLIWVLCWLRMTNKYAKEQNQIVNKVSHSLKMSDFVALFRNRDALLFILIRFLLDPIFYFYMFWIPKYLNESKGLSLDLIGNILWIPFLALGIANVMGGWLSDKIQQKTGNTGRARKISMGLAAVLTLPVLSVGMLESSMLVIFVMSLAFFAHGIWITNYITSIGDVFGASKSSTVVGLSGTAGAISSFVINPLMGVVIANYTYTPLWVYSGVMYPVAFLIYLFFLHGIRINGGK</sequence>
<feature type="transmembrane region" description="Helical" evidence="5">
    <location>
        <begin position="379"/>
        <end position="398"/>
    </location>
</feature>
<feature type="transmembrane region" description="Helical" evidence="5">
    <location>
        <begin position="48"/>
        <end position="68"/>
    </location>
</feature>
<feature type="transmembrane region" description="Helical" evidence="5">
    <location>
        <begin position="105"/>
        <end position="123"/>
    </location>
</feature>
<dbReference type="Gene3D" id="1.20.1250.20">
    <property type="entry name" value="MFS general substrate transporter like domains"/>
    <property type="match status" value="2"/>
</dbReference>
<dbReference type="InterPro" id="IPR036259">
    <property type="entry name" value="MFS_trans_sf"/>
</dbReference>
<dbReference type="InterPro" id="IPR011701">
    <property type="entry name" value="MFS"/>
</dbReference>
<dbReference type="Proteomes" id="UP000005510">
    <property type="component" value="Unassembled WGS sequence"/>
</dbReference>
<feature type="domain" description="Major facilitator superfamily (MFS) profile" evidence="6">
    <location>
        <begin position="10"/>
        <end position="402"/>
    </location>
</feature>
<name>B7B5P3_9BACT</name>
<dbReference type="GO" id="GO:0015134">
    <property type="term" value="F:hexuronate transmembrane transporter activity"/>
    <property type="evidence" value="ECO:0007669"/>
    <property type="project" value="TreeGrafter"/>
</dbReference>
<feature type="transmembrane region" description="Helical" evidence="5">
    <location>
        <begin position="75"/>
        <end position="93"/>
    </location>
</feature>
<feature type="transmembrane region" description="Helical" evidence="5">
    <location>
        <begin position="251"/>
        <end position="269"/>
    </location>
</feature>
<evidence type="ECO:0000313" key="7">
    <source>
        <dbReference type="EMBL" id="EEC98273.1"/>
    </source>
</evidence>
<dbReference type="Pfam" id="PF07690">
    <property type="entry name" value="MFS_1"/>
    <property type="match status" value="1"/>
</dbReference>
<dbReference type="HOGENOM" id="CLU_001265_5_1_10"/>
<evidence type="ECO:0000256" key="4">
    <source>
        <dbReference type="ARBA" id="ARBA00023136"/>
    </source>
</evidence>
<dbReference type="CDD" id="cd17319">
    <property type="entry name" value="MFS_ExuT_GudP_like"/>
    <property type="match status" value="1"/>
</dbReference>
<dbReference type="STRING" id="537006.PRABACTJOHN_00337"/>
<feature type="transmembrane region" description="Helical" evidence="5">
    <location>
        <begin position="163"/>
        <end position="181"/>
    </location>
</feature>
<comment type="caution">
    <text evidence="7">The sequence shown here is derived from an EMBL/GenBank/DDBJ whole genome shotgun (WGS) entry which is preliminary data.</text>
</comment>
<dbReference type="EMBL" id="ABYH01000031">
    <property type="protein sequence ID" value="EEC98273.1"/>
    <property type="molecule type" value="Genomic_DNA"/>
</dbReference>
<keyword evidence="2 5" id="KW-0812">Transmembrane</keyword>
<keyword evidence="3 5" id="KW-1133">Transmembrane helix</keyword>
<dbReference type="InterPro" id="IPR050382">
    <property type="entry name" value="MFS_Na/Anion_cotransporter"/>
</dbReference>
<feature type="transmembrane region" description="Helical" evidence="5">
    <location>
        <begin position="346"/>
        <end position="367"/>
    </location>
</feature>
<feature type="transmembrane region" description="Helical" evidence="5">
    <location>
        <begin position="135"/>
        <end position="157"/>
    </location>
</feature>
<evidence type="ECO:0000256" key="2">
    <source>
        <dbReference type="ARBA" id="ARBA00022692"/>
    </source>
</evidence>
<dbReference type="RefSeq" id="WP_008146308.1">
    <property type="nucleotide sequence ID" value="NZ_DS996444.1"/>
</dbReference>
<evidence type="ECO:0000256" key="1">
    <source>
        <dbReference type="ARBA" id="ARBA00004141"/>
    </source>
</evidence>
<reference evidence="7 8" key="1">
    <citation type="submission" date="2008-10" db="EMBL/GenBank/DDBJ databases">
        <title>Draft genome sequence of Parabacteroides johnsonii (DSM 18315).</title>
        <authorList>
            <person name="Sudarsanam P."/>
            <person name="Ley R."/>
            <person name="Guruge J."/>
            <person name="Turnbaugh P.J."/>
            <person name="Mahowald M."/>
            <person name="Liep D."/>
            <person name="Gordon J."/>
        </authorList>
    </citation>
    <scope>NUCLEOTIDE SEQUENCE [LARGE SCALE GENOMIC DNA]</scope>
    <source>
        <strain evidence="7 8">DSM 18315</strain>
    </source>
</reference>
<evidence type="ECO:0000256" key="3">
    <source>
        <dbReference type="ARBA" id="ARBA00022989"/>
    </source>
</evidence>
<dbReference type="AlphaFoldDB" id="B7B5P3"/>
<keyword evidence="4 5" id="KW-0472">Membrane</keyword>
<organism evidence="7 8">
    <name type="scientific">Parabacteroides johnsonii DSM 18315</name>
    <dbReference type="NCBI Taxonomy" id="537006"/>
    <lineage>
        <taxon>Bacteria</taxon>
        <taxon>Pseudomonadati</taxon>
        <taxon>Bacteroidota</taxon>
        <taxon>Bacteroidia</taxon>
        <taxon>Bacteroidales</taxon>
        <taxon>Tannerellaceae</taxon>
        <taxon>Parabacteroides</taxon>
    </lineage>
</organism>
<dbReference type="SUPFAM" id="SSF103473">
    <property type="entry name" value="MFS general substrate transporter"/>
    <property type="match status" value="1"/>
</dbReference>
<feature type="transmembrane region" description="Helical" evidence="5">
    <location>
        <begin position="216"/>
        <end position="236"/>
    </location>
</feature>
<proteinExistence type="predicted"/>
<dbReference type="GO" id="GO:0016020">
    <property type="term" value="C:membrane"/>
    <property type="evidence" value="ECO:0007669"/>
    <property type="project" value="UniProtKB-SubCell"/>
</dbReference>
<evidence type="ECO:0000259" key="6">
    <source>
        <dbReference type="PROSITE" id="PS50850"/>
    </source>
</evidence>
<accession>B7B5P3</accession>
<evidence type="ECO:0000256" key="5">
    <source>
        <dbReference type="SAM" id="Phobius"/>
    </source>
</evidence>
<dbReference type="PROSITE" id="PS50850">
    <property type="entry name" value="MFS"/>
    <property type="match status" value="1"/>
</dbReference>
<evidence type="ECO:0000313" key="8">
    <source>
        <dbReference type="Proteomes" id="UP000005510"/>
    </source>
</evidence>
<protein>
    <submittedName>
        <fullName evidence="7">Transporter, major facilitator family protein</fullName>
    </submittedName>
</protein>
<dbReference type="PANTHER" id="PTHR11662:SF285">
    <property type="entry name" value="HEXURONATE TRANSPORTER"/>
    <property type="match status" value="1"/>
</dbReference>
<dbReference type="PANTHER" id="PTHR11662">
    <property type="entry name" value="SOLUTE CARRIER FAMILY 17"/>
    <property type="match status" value="1"/>
</dbReference>
<feature type="transmembrane region" description="Helical" evidence="5">
    <location>
        <begin position="290"/>
        <end position="308"/>
    </location>
</feature>
<comment type="subcellular location">
    <subcellularLocation>
        <location evidence="1">Membrane</location>
        <topology evidence="1">Multi-pass membrane protein</topology>
    </subcellularLocation>
</comment>
<feature type="transmembrane region" description="Helical" evidence="5">
    <location>
        <begin position="314"/>
        <end position="334"/>
    </location>
</feature>
<gene>
    <name evidence="7" type="ORF">PRABACTJOHN_00337</name>
</gene>
<reference evidence="7 8" key="2">
    <citation type="submission" date="2008-10" db="EMBL/GenBank/DDBJ databases">
        <authorList>
            <person name="Fulton L."/>
            <person name="Clifton S."/>
            <person name="Fulton B."/>
            <person name="Xu J."/>
            <person name="Minx P."/>
            <person name="Pepin K.H."/>
            <person name="Johnson M."/>
            <person name="Bhonagiri V."/>
            <person name="Nash W.E."/>
            <person name="Mardis E.R."/>
            <person name="Wilson R.K."/>
        </authorList>
    </citation>
    <scope>NUCLEOTIDE SEQUENCE [LARGE SCALE GENOMIC DNA]</scope>
    <source>
        <strain evidence="7 8">DSM 18315</strain>
    </source>
</reference>
<dbReference type="InterPro" id="IPR020846">
    <property type="entry name" value="MFS_dom"/>
</dbReference>